<sequence>MRVGQVLAQRFRIDAQVGGGGMGQVYRAFDLSTGEVVAAKVLNDTSTETVARFEREGRALARLSHPGIVRYVAYDVMPDGQPFLVMEWLEGEDLAHRLARTHLTVPETITLATAVADALGAAHAQSIVHRDLKPGNVFLVGGRIESPKILDFGIAFFGGSARITATGTMMGTPSYIAPEQARSGGIVDASADVFSLGCLLFECLSGRPPFQGDHFVAVLAKVIFEEAPRLFELGVVVPPWLDELVARMLSKEPTRRPRDGAVLARALEAETLLDDDDPDDVPPRSLGKRERRFLGVVLLGPPASAPPITSTSKTLAVSTPDTMRSVVTRFGAHLELLADGTAVVILDHTSVPTDIAAQVARCALALREFFPGVPIAVTTGWCELGRGLPVGEAIERALWLLHMEGSIPGPHVAIDETTAGLLDRRFDIVDLAPGGFELRGERVSAEAFRPLLGKLTPCVGREHELTLLEQSFASAEDEPAALAVVITGSAGIGKSRLVHEFIERRKRAAAPVEILWGRGDLQRAGSTFGLLADVLWRAAEVKGGEPIEVRRERLAAFVARHVPKRDLRRVTEFLGELSGIPFPDEDSLPLRAARQDPELCGEQIRRAFRDFLRALCAERPALLVVEDVHWGDRASVSALEAALRELADEPILLVATARPEVDQVFPQLWVECGRQEIRLKHLSVKASARLARKVLGETADAPLVERLVALSEGHPFFLEELVRAASEGSLGESLPGTIIAMVQTRLERLEPRARRALRAASILGEVFWRGAVVHMVGEGDPESDPLAALVAGEICLRHRESRFSGDEEYAFRHALLREGAYALLTDDDRALGHRLAGEWLERAGEADPLVLAGHFERGGLLERAGTMYIRGAEQASARRNYQDAERYFARADELLAGLTAAARRARGLARFKRGRYEDAVTELAAAGAQAEAAGDVLLQVELLLDEGIVFDWMGDVKRAEERVLAAQARYVEGTSPLVDARLLLGLGRSSHRADHNEEAASELSAAAEKAARLGEEGYETRTIALLLLGFILPGLGRLEEAAAVLDEVIRGCEVRADLLHLGAALANRGLVRACRGDRAGLIADYEQTIAIGREIGQTAIELVGYYNLGEYLYLMDDLPAAEPYIRSAAALFKKPNIGAHPAIVRLLQARLAAYRGDEAEAAAIVAAIRAEQVEGRAQGTEILVPSEEVLCSMVELATTDAPAERWDELEERSARSSVGQERIEVLEARALSALRRGRRDDAARQLEVALDVASRVATVMTPRLRRALAAAKS</sequence>
<dbReference type="Proteomes" id="UP000309215">
    <property type="component" value="Unassembled WGS sequence"/>
</dbReference>
<name>A0A4U1J6W6_9BACT</name>
<dbReference type="InterPro" id="IPR011990">
    <property type="entry name" value="TPR-like_helical_dom_sf"/>
</dbReference>
<dbReference type="Pfam" id="PF13191">
    <property type="entry name" value="AAA_16"/>
    <property type="match status" value="1"/>
</dbReference>
<proteinExistence type="predicted"/>
<evidence type="ECO:0000313" key="7">
    <source>
        <dbReference type="EMBL" id="TKD03089.1"/>
    </source>
</evidence>
<dbReference type="GO" id="GO:0005524">
    <property type="term" value="F:ATP binding"/>
    <property type="evidence" value="ECO:0007669"/>
    <property type="project" value="UniProtKB-UniRule"/>
</dbReference>
<evidence type="ECO:0000259" key="6">
    <source>
        <dbReference type="PROSITE" id="PS50011"/>
    </source>
</evidence>
<dbReference type="InterPro" id="IPR017441">
    <property type="entry name" value="Protein_kinase_ATP_BS"/>
</dbReference>
<evidence type="ECO:0000256" key="3">
    <source>
        <dbReference type="ARBA" id="ARBA00022777"/>
    </source>
</evidence>
<dbReference type="Gene3D" id="1.25.40.10">
    <property type="entry name" value="Tetratricopeptide repeat domain"/>
    <property type="match status" value="2"/>
</dbReference>
<keyword evidence="8" id="KW-1185">Reference proteome</keyword>
<comment type="caution">
    <text evidence="7">The sequence shown here is derived from an EMBL/GenBank/DDBJ whole genome shotgun (WGS) entry which is preliminary data.</text>
</comment>
<dbReference type="GO" id="GO:0004674">
    <property type="term" value="F:protein serine/threonine kinase activity"/>
    <property type="evidence" value="ECO:0007669"/>
    <property type="project" value="TreeGrafter"/>
</dbReference>
<feature type="binding site" evidence="5">
    <location>
        <position position="40"/>
    </location>
    <ligand>
        <name>ATP</name>
        <dbReference type="ChEBI" id="CHEBI:30616"/>
    </ligand>
</feature>
<dbReference type="Gene3D" id="3.30.200.20">
    <property type="entry name" value="Phosphorylase Kinase, domain 1"/>
    <property type="match status" value="1"/>
</dbReference>
<keyword evidence="3 7" id="KW-0418">Kinase</keyword>
<dbReference type="PANTHER" id="PTHR43289">
    <property type="entry name" value="MITOGEN-ACTIVATED PROTEIN KINASE KINASE KINASE 20-RELATED"/>
    <property type="match status" value="1"/>
</dbReference>
<dbReference type="PROSITE" id="PS50011">
    <property type="entry name" value="PROTEIN_KINASE_DOM"/>
    <property type="match status" value="1"/>
</dbReference>
<dbReference type="RefSeq" id="WP_136932069.1">
    <property type="nucleotide sequence ID" value="NZ_SSMQ01000032.1"/>
</dbReference>
<dbReference type="EMBL" id="SSMQ01000032">
    <property type="protein sequence ID" value="TKD03089.1"/>
    <property type="molecule type" value="Genomic_DNA"/>
</dbReference>
<evidence type="ECO:0000313" key="8">
    <source>
        <dbReference type="Proteomes" id="UP000309215"/>
    </source>
</evidence>
<evidence type="ECO:0000256" key="5">
    <source>
        <dbReference type="PROSITE-ProRule" id="PRU10141"/>
    </source>
</evidence>
<dbReference type="Pfam" id="PF00069">
    <property type="entry name" value="Pkinase"/>
    <property type="match status" value="1"/>
</dbReference>
<dbReference type="InterPro" id="IPR027417">
    <property type="entry name" value="P-loop_NTPase"/>
</dbReference>
<evidence type="ECO:0000256" key="4">
    <source>
        <dbReference type="ARBA" id="ARBA00022840"/>
    </source>
</evidence>
<evidence type="ECO:0000256" key="1">
    <source>
        <dbReference type="ARBA" id="ARBA00022679"/>
    </source>
</evidence>
<dbReference type="AlphaFoldDB" id="A0A4U1J6W6"/>
<gene>
    <name evidence="7" type="ORF">E8A74_27590</name>
</gene>
<feature type="domain" description="Protein kinase" evidence="6">
    <location>
        <begin position="11"/>
        <end position="273"/>
    </location>
</feature>
<dbReference type="InterPro" id="IPR000719">
    <property type="entry name" value="Prot_kinase_dom"/>
</dbReference>
<keyword evidence="2 5" id="KW-0547">Nucleotide-binding</keyword>
<dbReference type="PROSITE" id="PS00108">
    <property type="entry name" value="PROTEIN_KINASE_ST"/>
    <property type="match status" value="1"/>
</dbReference>
<reference evidence="7 8" key="1">
    <citation type="submission" date="2019-04" db="EMBL/GenBank/DDBJ databases">
        <authorList>
            <person name="Li Y."/>
            <person name="Wang J."/>
        </authorList>
    </citation>
    <scope>NUCLEOTIDE SEQUENCE [LARGE SCALE GENOMIC DNA]</scope>
    <source>
        <strain evidence="7 8">DSM 14668</strain>
    </source>
</reference>
<dbReference type="InterPro" id="IPR008271">
    <property type="entry name" value="Ser/Thr_kinase_AS"/>
</dbReference>
<protein>
    <submittedName>
        <fullName evidence="7">Protein kinase</fullName>
    </submittedName>
</protein>
<dbReference type="SUPFAM" id="SSF52540">
    <property type="entry name" value="P-loop containing nucleoside triphosphate hydrolases"/>
    <property type="match status" value="1"/>
</dbReference>
<keyword evidence="1" id="KW-0808">Transferase</keyword>
<dbReference type="SUPFAM" id="SSF48452">
    <property type="entry name" value="TPR-like"/>
    <property type="match status" value="2"/>
</dbReference>
<evidence type="ECO:0000256" key="2">
    <source>
        <dbReference type="ARBA" id="ARBA00022741"/>
    </source>
</evidence>
<dbReference type="Gene3D" id="3.40.50.300">
    <property type="entry name" value="P-loop containing nucleotide triphosphate hydrolases"/>
    <property type="match status" value="1"/>
</dbReference>
<dbReference type="SMART" id="SM00220">
    <property type="entry name" value="S_TKc"/>
    <property type="match status" value="1"/>
</dbReference>
<dbReference type="SUPFAM" id="SSF56112">
    <property type="entry name" value="Protein kinase-like (PK-like)"/>
    <property type="match status" value="1"/>
</dbReference>
<organism evidence="7 8">
    <name type="scientific">Polyangium fumosum</name>
    <dbReference type="NCBI Taxonomy" id="889272"/>
    <lineage>
        <taxon>Bacteria</taxon>
        <taxon>Pseudomonadati</taxon>
        <taxon>Myxococcota</taxon>
        <taxon>Polyangia</taxon>
        <taxon>Polyangiales</taxon>
        <taxon>Polyangiaceae</taxon>
        <taxon>Polyangium</taxon>
    </lineage>
</organism>
<dbReference type="Gene3D" id="1.10.510.10">
    <property type="entry name" value="Transferase(Phosphotransferase) domain 1"/>
    <property type="match status" value="1"/>
</dbReference>
<dbReference type="CDD" id="cd14014">
    <property type="entry name" value="STKc_PknB_like"/>
    <property type="match status" value="1"/>
</dbReference>
<keyword evidence="4 5" id="KW-0067">ATP-binding</keyword>
<dbReference type="PROSITE" id="PS00107">
    <property type="entry name" value="PROTEIN_KINASE_ATP"/>
    <property type="match status" value="1"/>
</dbReference>
<dbReference type="PANTHER" id="PTHR43289:SF6">
    <property type="entry name" value="SERINE_THREONINE-PROTEIN KINASE NEKL-3"/>
    <property type="match status" value="1"/>
</dbReference>
<dbReference type="InterPro" id="IPR041664">
    <property type="entry name" value="AAA_16"/>
</dbReference>
<dbReference type="OrthoDB" id="5483748at2"/>
<dbReference type="InterPro" id="IPR011009">
    <property type="entry name" value="Kinase-like_dom_sf"/>
</dbReference>
<accession>A0A4U1J6W6</accession>